<protein>
    <recommendedName>
        <fullName evidence="3">CCHC-type domain-containing protein</fullName>
    </recommendedName>
</protein>
<sequence length="152" mass="17115">MSVTMLAAHFESKLNVVLERHTFFARSQGKSESVGNFVAVLRTLAHTCDFGDITDSLIRDQLVRCTNNKRVQEKLLTKNPDLRKAIAIVEGIESTNNWIKEMNDHKGDSLCMVQAPVSAQEKRKEIKHQRCYRCGNPGHAANSLNCFARNSL</sequence>
<dbReference type="AlphaFoldDB" id="A0AAV7Q3F8"/>
<evidence type="ECO:0000313" key="2">
    <source>
        <dbReference type="Proteomes" id="UP001066276"/>
    </source>
</evidence>
<evidence type="ECO:0000313" key="1">
    <source>
        <dbReference type="EMBL" id="KAJ1133750.1"/>
    </source>
</evidence>
<keyword evidence="2" id="KW-1185">Reference proteome</keyword>
<gene>
    <name evidence="1" type="ORF">NDU88_000226</name>
</gene>
<organism evidence="1 2">
    <name type="scientific">Pleurodeles waltl</name>
    <name type="common">Iberian ribbed newt</name>
    <dbReference type="NCBI Taxonomy" id="8319"/>
    <lineage>
        <taxon>Eukaryota</taxon>
        <taxon>Metazoa</taxon>
        <taxon>Chordata</taxon>
        <taxon>Craniata</taxon>
        <taxon>Vertebrata</taxon>
        <taxon>Euteleostomi</taxon>
        <taxon>Amphibia</taxon>
        <taxon>Batrachia</taxon>
        <taxon>Caudata</taxon>
        <taxon>Salamandroidea</taxon>
        <taxon>Salamandridae</taxon>
        <taxon>Pleurodelinae</taxon>
        <taxon>Pleurodeles</taxon>
    </lineage>
</organism>
<accession>A0AAV7Q3F8</accession>
<name>A0AAV7Q3F8_PLEWA</name>
<dbReference type="Proteomes" id="UP001066276">
    <property type="component" value="Chromosome 6"/>
</dbReference>
<comment type="caution">
    <text evidence="1">The sequence shown here is derived from an EMBL/GenBank/DDBJ whole genome shotgun (WGS) entry which is preliminary data.</text>
</comment>
<dbReference type="PANTHER" id="PTHR33198">
    <property type="entry name" value="ANK_REP_REGION DOMAIN-CONTAINING PROTEIN-RELATED"/>
    <property type="match status" value="1"/>
</dbReference>
<reference evidence="1" key="1">
    <citation type="journal article" date="2022" name="bioRxiv">
        <title>Sequencing and chromosome-scale assembly of the giantPleurodeles waltlgenome.</title>
        <authorList>
            <person name="Brown T."/>
            <person name="Elewa A."/>
            <person name="Iarovenko S."/>
            <person name="Subramanian E."/>
            <person name="Araus A.J."/>
            <person name="Petzold A."/>
            <person name="Susuki M."/>
            <person name="Suzuki K.-i.T."/>
            <person name="Hayashi T."/>
            <person name="Toyoda A."/>
            <person name="Oliveira C."/>
            <person name="Osipova E."/>
            <person name="Leigh N.D."/>
            <person name="Simon A."/>
            <person name="Yun M.H."/>
        </authorList>
    </citation>
    <scope>NUCLEOTIDE SEQUENCE</scope>
    <source>
        <strain evidence="1">20211129_DDA</strain>
        <tissue evidence="1">Liver</tissue>
    </source>
</reference>
<evidence type="ECO:0008006" key="3">
    <source>
        <dbReference type="Google" id="ProtNLM"/>
    </source>
</evidence>
<dbReference type="EMBL" id="JANPWB010000010">
    <property type="protein sequence ID" value="KAJ1133750.1"/>
    <property type="molecule type" value="Genomic_DNA"/>
</dbReference>
<proteinExistence type="predicted"/>